<keyword evidence="1" id="KW-0479">Metal-binding</keyword>
<comment type="caution">
    <text evidence="3">The sequence shown here is derived from an EMBL/GenBank/DDBJ whole genome shotgun (WGS) entry which is preliminary data.</text>
</comment>
<keyword evidence="1" id="KW-0863">Zinc-finger</keyword>
<dbReference type="InterPro" id="IPR019080">
    <property type="entry name" value="YqaJ_viral_recombinase"/>
</dbReference>
<evidence type="ECO:0000313" key="4">
    <source>
        <dbReference type="Proteomes" id="UP001186944"/>
    </source>
</evidence>
<accession>A0AA88XJQ8</accession>
<feature type="domain" description="SWIM-type" evidence="2">
    <location>
        <begin position="164"/>
        <end position="199"/>
    </location>
</feature>
<dbReference type="PANTHER" id="PTHR47526:SF3">
    <property type="entry name" value="PHD-TYPE DOMAIN-CONTAINING PROTEIN"/>
    <property type="match status" value="1"/>
</dbReference>
<dbReference type="PANTHER" id="PTHR47526">
    <property type="entry name" value="ATP-DEPENDENT DNA HELICASE"/>
    <property type="match status" value="1"/>
</dbReference>
<dbReference type="Pfam" id="PF09588">
    <property type="entry name" value="YqaJ"/>
    <property type="match status" value="1"/>
</dbReference>
<dbReference type="CDD" id="cd22343">
    <property type="entry name" value="PDDEXK_lambda_exonuclease-like"/>
    <property type="match status" value="1"/>
</dbReference>
<dbReference type="InterPro" id="IPR011604">
    <property type="entry name" value="PDDEXK-like_dom_sf"/>
</dbReference>
<name>A0AA88XJQ8_PINIB</name>
<evidence type="ECO:0000313" key="3">
    <source>
        <dbReference type="EMBL" id="KAK3086483.1"/>
    </source>
</evidence>
<gene>
    <name evidence="3" type="ORF">FSP39_019024</name>
</gene>
<sequence>MSGANFEKETLQGWTCDKLQKYLKERNIGYSNKKKEELVQLCYNANCLDIQIKDKEDPLLASKNRRSVKGHTFPDPFDSINSIQWSDNLSTLPPIDFFDTTTFLLSYCGWTNDRVKRRKLDNSYQLHCNGHVHSVQISNLDHEMVYVRARCVPETRQSSESYKLWVLIEKTGCIHSAECSCVAGDGSCKHVVALLYGLNEVVSKFEDRNDIGVTDVAAYWSKPKRVCRPVEVENLDIRIDTSTPLKRKPSAAAGYTPLKYLDKPKIEKDIKKLLRDTKTNAVALYTLSDSEEDCSGDEIEIQSYPLNIIDLINRYGVEKVYENANQSYIENVCELTKGQSDNDMWYYQRKGRLTASNFHSAIHYKGDNPDNYIVKTVLGKYHFTSEATRYGKFSEPLAREKYGAKMKQSHVSFYCKETGVFVYEKFPFIAASPDGIVNCKCCSQGLVEIKCPFQMKNEMPQDAMAKNSSCVWKDGKYVLKRDLSSPFYVQILGQMAILKLPFCDFVIYTNKGMNVERIPYNPTLWEEMFTKIKDFYNKFILPILN</sequence>
<dbReference type="GO" id="GO:0008270">
    <property type="term" value="F:zinc ion binding"/>
    <property type="evidence" value="ECO:0007669"/>
    <property type="project" value="UniProtKB-KW"/>
</dbReference>
<evidence type="ECO:0000259" key="2">
    <source>
        <dbReference type="PROSITE" id="PS50966"/>
    </source>
</evidence>
<dbReference type="SUPFAM" id="SSF52980">
    <property type="entry name" value="Restriction endonuclease-like"/>
    <property type="match status" value="1"/>
</dbReference>
<protein>
    <recommendedName>
        <fullName evidence="2">SWIM-type domain-containing protein</fullName>
    </recommendedName>
</protein>
<dbReference type="GO" id="GO:0006281">
    <property type="term" value="P:DNA repair"/>
    <property type="evidence" value="ECO:0007669"/>
    <property type="project" value="UniProtKB-ARBA"/>
</dbReference>
<dbReference type="Proteomes" id="UP001186944">
    <property type="component" value="Unassembled WGS sequence"/>
</dbReference>
<keyword evidence="4" id="KW-1185">Reference proteome</keyword>
<dbReference type="InterPro" id="IPR007527">
    <property type="entry name" value="Znf_SWIM"/>
</dbReference>
<keyword evidence="1" id="KW-0862">Zinc</keyword>
<dbReference type="PROSITE" id="PS50966">
    <property type="entry name" value="ZF_SWIM"/>
    <property type="match status" value="1"/>
</dbReference>
<dbReference type="EMBL" id="VSWD01000012">
    <property type="protein sequence ID" value="KAK3086483.1"/>
    <property type="molecule type" value="Genomic_DNA"/>
</dbReference>
<proteinExistence type="predicted"/>
<dbReference type="AlphaFoldDB" id="A0AA88XJQ8"/>
<dbReference type="InterPro" id="IPR011335">
    <property type="entry name" value="Restrct_endonuc-II-like"/>
</dbReference>
<reference evidence="3" key="1">
    <citation type="submission" date="2019-08" db="EMBL/GenBank/DDBJ databases">
        <title>The improved chromosome-level genome for the pearl oyster Pinctada fucata martensii using PacBio sequencing and Hi-C.</title>
        <authorList>
            <person name="Zheng Z."/>
        </authorList>
    </citation>
    <scope>NUCLEOTIDE SEQUENCE</scope>
    <source>
        <strain evidence="3">ZZ-2019</strain>
        <tissue evidence="3">Adductor muscle</tissue>
    </source>
</reference>
<dbReference type="Gene3D" id="3.90.320.10">
    <property type="match status" value="1"/>
</dbReference>
<organism evidence="3 4">
    <name type="scientific">Pinctada imbricata</name>
    <name type="common">Atlantic pearl-oyster</name>
    <name type="synonym">Pinctada martensii</name>
    <dbReference type="NCBI Taxonomy" id="66713"/>
    <lineage>
        <taxon>Eukaryota</taxon>
        <taxon>Metazoa</taxon>
        <taxon>Spiralia</taxon>
        <taxon>Lophotrochozoa</taxon>
        <taxon>Mollusca</taxon>
        <taxon>Bivalvia</taxon>
        <taxon>Autobranchia</taxon>
        <taxon>Pteriomorphia</taxon>
        <taxon>Pterioida</taxon>
        <taxon>Pterioidea</taxon>
        <taxon>Pteriidae</taxon>
        <taxon>Pinctada</taxon>
    </lineage>
</organism>
<evidence type="ECO:0000256" key="1">
    <source>
        <dbReference type="PROSITE-ProRule" id="PRU00325"/>
    </source>
</evidence>